<feature type="compositionally biased region" description="Polar residues" evidence="1">
    <location>
        <begin position="690"/>
        <end position="707"/>
    </location>
</feature>
<evidence type="ECO:0000313" key="3">
    <source>
        <dbReference type="Proteomes" id="UP000714275"/>
    </source>
</evidence>
<feature type="compositionally biased region" description="Polar residues" evidence="1">
    <location>
        <begin position="193"/>
        <end position="220"/>
    </location>
</feature>
<feature type="region of interest" description="Disordered" evidence="1">
    <location>
        <begin position="1019"/>
        <end position="1091"/>
    </location>
</feature>
<feature type="region of interest" description="Disordered" evidence="1">
    <location>
        <begin position="184"/>
        <end position="274"/>
    </location>
</feature>
<feature type="compositionally biased region" description="Polar residues" evidence="1">
    <location>
        <begin position="78"/>
        <end position="105"/>
    </location>
</feature>
<evidence type="ECO:0000256" key="1">
    <source>
        <dbReference type="SAM" id="MobiDB-lite"/>
    </source>
</evidence>
<feature type="compositionally biased region" description="Polar residues" evidence="1">
    <location>
        <begin position="762"/>
        <end position="778"/>
    </location>
</feature>
<feature type="compositionally biased region" description="Low complexity" evidence="1">
    <location>
        <begin position="122"/>
        <end position="138"/>
    </location>
</feature>
<feature type="compositionally biased region" description="Polar residues" evidence="1">
    <location>
        <begin position="874"/>
        <end position="887"/>
    </location>
</feature>
<feature type="region of interest" description="Disordered" evidence="1">
    <location>
        <begin position="380"/>
        <end position="778"/>
    </location>
</feature>
<feature type="compositionally biased region" description="Polar residues" evidence="1">
    <location>
        <begin position="1019"/>
        <end position="1035"/>
    </location>
</feature>
<dbReference type="OrthoDB" id="2678356at2759"/>
<sequence length="1207" mass="126331">MSFYTGVVPADGLSAQAGINWSPHQQTTGTNLQSPTSVRVTSNSSNYAAPITPAQAYARSVVSGQPVLQYTIERQQLEQTSGQQPGPNLTSPIGASASTRGQSYAQRLYASSLGKQPQVQTPLQPSSRQPSSSGPGESSDNRVPAGPRPPYGARASLMLNTSHINALQPVSALDFYHSSVSKLDLQSPVPDRGTNSQVARRPQSATGSASNISVAHSSVPIQAPYGRGPVPVELSDGPPPSPASDPRRSSQAGLRSRSPPSTMDVIPVSSLSQDIPLRPESVNNVIASPVPSETPPRELSPYSEDYVAAITSNPESATQPSDPLPASIQNESLGVGGSEEVPLYSLIDDEPPPPDFNESQSMCSVTRASMYHAEAPIVLAPPSVPSPTPHESDAVSGAVTSTSADTPSFIGISRTLSPEPLSESPRTSLAMPEVASYPMEKAPEDVKERSYGYSAEDSMPKFSEKSSSYPSMEASSSSRTLSEQVPPYGQPRYNTAPQDIPHPPFFPAVSPRDDSSAKAFSTAPLPVVSPRRPVASTPAPITAPAPPPTSLPSSPKASAVNPVAVRPATSLPLRSGSSRLPSSPPPPPRVMAAPTFPPSSAGTPPFIAASAGTTSQMYYAASPSPLPSPSLSQRSRGTPVLSAPSADTRPAEFRLQLSPDVSPTLQGQAPYQSPRESFQRPVEFRPQLCPTVSPTLQGQAPYQSPRESFQRPVEFRPQLSPTVSPTLQGYAHTHSQAPYQSPRQNFQSQASPPPPPPPQHARANTSPPQSVQSSRGLGTNIATGLAGGVLGLLGGAVLAETLGGGDIVNDITGSMDGMTFGNPADGLFDPNMGAGDMIGSGFDSTANFQGDQTFAGDSFDPSYYQGDQPFSGDSFGQTYDMSDQTMGNEVDPGQFQGQSSMQPGPYFASEQTQQIDVTQTSDVSQSQQQPGNQSNQSSGTHYLHDAGLLLQAAYKMYNTPHQSGTAQGSQGSQTTALLQQTPAFTMSGTSNSGRPPNSLPIGYAQTSASISFHGTSFDHFTTSGYPSPTQQTGQSMHPMASQTAQAAPTATPFSQYHPSVNSASQQGTHPHSHHHASPQSSHTSHTQSPYMNHVAYPSFGAATHTMCSQGLPIPAQYAVNHGHGTAPHHAYSLQSQATHPAQYPAQGNSQQSPTGQQPPSAGLNKTVLAKQFVKGALMAGGVFARYNRLSGGNGFVGNGNGNNGGYS</sequence>
<protein>
    <submittedName>
        <fullName evidence="2">Uncharacterized protein</fullName>
    </submittedName>
</protein>
<dbReference type="AlphaFoldDB" id="A0A9P7CWW6"/>
<proteinExistence type="predicted"/>
<feature type="compositionally biased region" description="Basic and acidic residues" evidence="1">
    <location>
        <begin position="441"/>
        <end position="450"/>
    </location>
</feature>
<dbReference type="EMBL" id="JABBWD010000084">
    <property type="protein sequence ID" value="KAG1767707.1"/>
    <property type="molecule type" value="Genomic_DNA"/>
</dbReference>
<dbReference type="Proteomes" id="UP000714275">
    <property type="component" value="Unassembled WGS sequence"/>
</dbReference>
<feature type="region of interest" description="Disordered" evidence="1">
    <location>
        <begin position="78"/>
        <end position="154"/>
    </location>
</feature>
<feature type="compositionally biased region" description="Low complexity" evidence="1">
    <location>
        <begin position="1146"/>
        <end position="1162"/>
    </location>
</feature>
<feature type="compositionally biased region" description="Low complexity" evidence="1">
    <location>
        <begin position="1040"/>
        <end position="1055"/>
    </location>
</feature>
<feature type="region of interest" description="Disordered" evidence="1">
    <location>
        <begin position="984"/>
        <end position="1003"/>
    </location>
</feature>
<feature type="compositionally biased region" description="Low complexity" evidence="1">
    <location>
        <begin position="570"/>
        <end position="581"/>
    </location>
</feature>
<feature type="compositionally biased region" description="Polar residues" evidence="1">
    <location>
        <begin position="984"/>
        <end position="995"/>
    </location>
</feature>
<feature type="compositionally biased region" description="Polar residues" evidence="1">
    <location>
        <begin position="659"/>
        <end position="676"/>
    </location>
</feature>
<comment type="caution">
    <text evidence="2">The sequence shown here is derived from an EMBL/GenBank/DDBJ whole genome shotgun (WGS) entry which is preliminary data.</text>
</comment>
<feature type="region of interest" description="Disordered" evidence="1">
    <location>
        <begin position="851"/>
        <end position="940"/>
    </location>
</feature>
<feature type="compositionally biased region" description="Low complexity" evidence="1">
    <location>
        <begin position="1077"/>
        <end position="1089"/>
    </location>
</feature>
<feature type="compositionally biased region" description="Polar residues" evidence="1">
    <location>
        <begin position="719"/>
        <end position="750"/>
    </location>
</feature>
<feature type="compositionally biased region" description="Low complexity" evidence="1">
    <location>
        <begin position="465"/>
        <end position="478"/>
    </location>
</feature>
<feature type="region of interest" description="Disordered" evidence="1">
    <location>
        <begin position="20"/>
        <end position="42"/>
    </location>
</feature>
<accession>A0A9P7CWW6</accession>
<organism evidence="2 3">
    <name type="scientific">Suillus placidus</name>
    <dbReference type="NCBI Taxonomy" id="48579"/>
    <lineage>
        <taxon>Eukaryota</taxon>
        <taxon>Fungi</taxon>
        <taxon>Dikarya</taxon>
        <taxon>Basidiomycota</taxon>
        <taxon>Agaricomycotina</taxon>
        <taxon>Agaricomycetes</taxon>
        <taxon>Agaricomycetidae</taxon>
        <taxon>Boletales</taxon>
        <taxon>Suillineae</taxon>
        <taxon>Suillaceae</taxon>
        <taxon>Suillus</taxon>
    </lineage>
</organism>
<feature type="compositionally biased region" description="Pro residues" evidence="1">
    <location>
        <begin position="541"/>
        <end position="550"/>
    </location>
</feature>
<keyword evidence="3" id="KW-1185">Reference proteome</keyword>
<feature type="compositionally biased region" description="Low complexity" evidence="1">
    <location>
        <begin position="916"/>
        <end position="939"/>
    </location>
</feature>
<reference evidence="2" key="1">
    <citation type="journal article" date="2020" name="New Phytol.">
        <title>Comparative genomics reveals dynamic genome evolution in host specialist ectomycorrhizal fungi.</title>
        <authorList>
            <person name="Lofgren L.A."/>
            <person name="Nguyen N.H."/>
            <person name="Vilgalys R."/>
            <person name="Ruytinx J."/>
            <person name="Liao H.L."/>
            <person name="Branco S."/>
            <person name="Kuo A."/>
            <person name="LaButti K."/>
            <person name="Lipzen A."/>
            <person name="Andreopoulos W."/>
            <person name="Pangilinan J."/>
            <person name="Riley R."/>
            <person name="Hundley H."/>
            <person name="Na H."/>
            <person name="Barry K."/>
            <person name="Grigoriev I.V."/>
            <person name="Stajich J.E."/>
            <person name="Kennedy P.G."/>
        </authorList>
    </citation>
    <scope>NUCLEOTIDE SEQUENCE</scope>
    <source>
        <strain evidence="2">DOB743</strain>
    </source>
</reference>
<gene>
    <name evidence="2" type="ORF">EV702DRAFT_1203576</name>
</gene>
<evidence type="ECO:0000313" key="2">
    <source>
        <dbReference type="EMBL" id="KAG1767707.1"/>
    </source>
</evidence>
<feature type="region of interest" description="Disordered" evidence="1">
    <location>
        <begin position="1136"/>
        <end position="1162"/>
    </location>
</feature>
<name>A0A9P7CWW6_9AGAM</name>